<accession>A0A1A7YXI6</accession>
<evidence type="ECO:0000313" key="1">
    <source>
        <dbReference type="EMBL" id="SBP34660.1"/>
    </source>
</evidence>
<proteinExistence type="predicted"/>
<dbReference type="EMBL" id="HADX01012428">
    <property type="protein sequence ID" value="SBP34660.1"/>
    <property type="molecule type" value="Transcribed_RNA"/>
</dbReference>
<reference evidence="1" key="1">
    <citation type="submission" date="2016-05" db="EMBL/GenBank/DDBJ databases">
        <authorList>
            <person name="Lavstsen T."/>
            <person name="Jespersen J.S."/>
        </authorList>
    </citation>
    <scope>NUCLEOTIDE SEQUENCE</scope>
    <source>
        <tissue evidence="1">Brain</tissue>
    </source>
</reference>
<feature type="non-terminal residue" evidence="1">
    <location>
        <position position="94"/>
    </location>
</feature>
<reference evidence="1" key="2">
    <citation type="submission" date="2016-06" db="EMBL/GenBank/DDBJ databases">
        <title>The genome of a short-lived fish provides insights into sex chromosome evolution and the genetic control of aging.</title>
        <authorList>
            <person name="Reichwald K."/>
            <person name="Felder M."/>
            <person name="Petzold A."/>
            <person name="Koch P."/>
            <person name="Groth M."/>
            <person name="Platzer M."/>
        </authorList>
    </citation>
    <scope>NUCLEOTIDE SEQUENCE</scope>
    <source>
        <tissue evidence="1">Brain</tissue>
    </source>
</reference>
<name>A0A1A7YXI6_9TELE</name>
<feature type="non-terminal residue" evidence="1">
    <location>
        <position position="1"/>
    </location>
</feature>
<protein>
    <submittedName>
        <fullName evidence="1">Uncharacterized protein</fullName>
    </submittedName>
</protein>
<organism evidence="1">
    <name type="scientific">Iconisemion striatum</name>
    <dbReference type="NCBI Taxonomy" id="60296"/>
    <lineage>
        <taxon>Eukaryota</taxon>
        <taxon>Metazoa</taxon>
        <taxon>Chordata</taxon>
        <taxon>Craniata</taxon>
        <taxon>Vertebrata</taxon>
        <taxon>Euteleostomi</taxon>
        <taxon>Actinopterygii</taxon>
        <taxon>Neopterygii</taxon>
        <taxon>Teleostei</taxon>
        <taxon>Neoteleostei</taxon>
        <taxon>Acanthomorphata</taxon>
        <taxon>Ovalentaria</taxon>
        <taxon>Atherinomorphae</taxon>
        <taxon>Cyprinodontiformes</taxon>
        <taxon>Nothobranchiidae</taxon>
        <taxon>Iconisemion</taxon>
    </lineage>
</organism>
<dbReference type="AlphaFoldDB" id="A0A1A7YXI6"/>
<sequence length="94" mass="10946">WNEHLKQNIVAPLYADLLHCIRHKIKVKTGSYSSIELHFKYSYLCFWPIVSQGVGLEWHGMINEVYKSIEEKGLDVIPVLRSSTRKIAGQEFKE</sequence>
<dbReference type="PANTHER" id="PTHR46919">
    <property type="entry name" value="ZINC FINGER, C3HC4 TYPE (RING FINGER) FAMILY PROTEIN"/>
    <property type="match status" value="1"/>
</dbReference>
<gene>
    <name evidence="1" type="primary">Nfu_g_1_017699</name>
</gene>
<dbReference type="PANTHER" id="PTHR46919:SF2">
    <property type="entry name" value="SACSIN"/>
    <property type="match status" value="1"/>
</dbReference>